<gene>
    <name evidence="1" type="ORF">EZS28_037841</name>
</gene>
<protein>
    <submittedName>
        <fullName evidence="1">Uncharacterized protein</fullName>
    </submittedName>
</protein>
<dbReference type="Proteomes" id="UP000324800">
    <property type="component" value="Unassembled WGS sequence"/>
</dbReference>
<name>A0A5J4U9Q2_9EUKA</name>
<evidence type="ECO:0000313" key="2">
    <source>
        <dbReference type="Proteomes" id="UP000324800"/>
    </source>
</evidence>
<proteinExistence type="predicted"/>
<evidence type="ECO:0000313" key="1">
    <source>
        <dbReference type="EMBL" id="KAA6366632.1"/>
    </source>
</evidence>
<sequence>MVKKITTEKYDVDIFACVDYNESKRCVVLPDSRIKDFEYDTVSKRQQPKQPNQIFKYEKLGKEKIKFDKKKDLDVISQVFEVLGFDIELIKHHEQPEQDDKASQDVNMTKQQADILINGLNNLIIHNYAAKSEKETTLFKLFSSVNGMKAIADVDQQWINEAYNKISQIQGLTIKARSNFDRTRIKLAERSCTPHYIEKLVRLTNEEYYNSEYLPTIVKSNDTKSQLSSKSNNDDDIIDISKIIVNKINLSEKFQLTDIQDKIYQDEYECVEDIISDMSKIMRYIHLDSDTFLFKQFDNLEKKFSIVWKSSTNVQDMLHKIPAHFNRKKSKTLWQLVLACNKVFVVNEVDFKSDDPEVFSMFQGWKCHEVQEINMNLIQLQLDHIKQVIANDDNVILFTQNKMIEDTQDISQFDSTIIPMTEAKKEIIELSLTEIDRFCIQYFKQLKVGWICEIASKYCPESIKPGNFRLQIHKNCDTIRQTHKKQNIRLYKLKEDKIADLEQYVEEDYNQEFINEINEEQYQS</sequence>
<comment type="caution">
    <text evidence="1">The sequence shown here is derived from an EMBL/GenBank/DDBJ whole genome shotgun (WGS) entry which is preliminary data.</text>
</comment>
<organism evidence="1 2">
    <name type="scientific">Streblomastix strix</name>
    <dbReference type="NCBI Taxonomy" id="222440"/>
    <lineage>
        <taxon>Eukaryota</taxon>
        <taxon>Metamonada</taxon>
        <taxon>Preaxostyla</taxon>
        <taxon>Oxymonadida</taxon>
        <taxon>Streblomastigidae</taxon>
        <taxon>Streblomastix</taxon>
    </lineage>
</organism>
<dbReference type="EMBL" id="SNRW01019166">
    <property type="protein sequence ID" value="KAA6366632.1"/>
    <property type="molecule type" value="Genomic_DNA"/>
</dbReference>
<accession>A0A5J4U9Q2</accession>
<reference evidence="1 2" key="1">
    <citation type="submission" date="2019-03" db="EMBL/GenBank/DDBJ databases">
        <title>Single cell metagenomics reveals metabolic interactions within the superorganism composed of flagellate Streblomastix strix and complex community of Bacteroidetes bacteria on its surface.</title>
        <authorList>
            <person name="Treitli S.C."/>
            <person name="Kolisko M."/>
            <person name="Husnik F."/>
            <person name="Keeling P."/>
            <person name="Hampl V."/>
        </authorList>
    </citation>
    <scope>NUCLEOTIDE SEQUENCE [LARGE SCALE GENOMIC DNA]</scope>
    <source>
        <strain evidence="1">ST1C</strain>
    </source>
</reference>
<dbReference type="AlphaFoldDB" id="A0A5J4U9Q2"/>